<dbReference type="InterPro" id="IPR029004">
    <property type="entry name" value="Ribosomal_eL28/Mak16"/>
</dbReference>
<dbReference type="FunFam" id="3.30.390.110:FF:000001">
    <property type="entry name" value="Protein MAK16 homolog"/>
    <property type="match status" value="1"/>
</dbReference>
<gene>
    <name evidence="7" type="ORF">QSP1433_LOCUS7901</name>
</gene>
<protein>
    <recommendedName>
        <fullName evidence="4">Protein MAK16 homolog</fullName>
    </recommendedName>
</protein>
<dbReference type="AlphaFoldDB" id="A0A7S2RWT4"/>
<dbReference type="PIRSF" id="PIRSF003352">
    <property type="entry name" value="MAK16"/>
    <property type="match status" value="1"/>
</dbReference>
<feature type="compositionally biased region" description="Basic residues" evidence="5">
    <location>
        <begin position="280"/>
        <end position="289"/>
    </location>
</feature>
<evidence type="ECO:0000256" key="1">
    <source>
        <dbReference type="ARBA" id="ARBA00004123"/>
    </source>
</evidence>
<dbReference type="GO" id="GO:0005730">
    <property type="term" value="C:nucleolus"/>
    <property type="evidence" value="ECO:0007669"/>
    <property type="project" value="UniProtKB-UniRule"/>
</dbReference>
<dbReference type="PANTHER" id="PTHR23405:SF4">
    <property type="entry name" value="PROTEIN MAK16 HOMOLOG"/>
    <property type="match status" value="1"/>
</dbReference>
<keyword evidence="3 4" id="KW-0539">Nucleus</keyword>
<accession>A0A7S2RWT4</accession>
<dbReference type="GO" id="GO:0000460">
    <property type="term" value="P:maturation of 5.8S rRNA"/>
    <property type="evidence" value="ECO:0007669"/>
    <property type="project" value="TreeGrafter"/>
</dbReference>
<name>A0A7S2RWT4_9STRA</name>
<evidence type="ECO:0000256" key="3">
    <source>
        <dbReference type="ARBA" id="ARBA00023242"/>
    </source>
</evidence>
<reference evidence="7" key="1">
    <citation type="submission" date="2021-01" db="EMBL/GenBank/DDBJ databases">
        <authorList>
            <person name="Corre E."/>
            <person name="Pelletier E."/>
            <person name="Niang G."/>
            <person name="Scheremetjew M."/>
            <person name="Finn R."/>
            <person name="Kale V."/>
            <person name="Holt S."/>
            <person name="Cochrane G."/>
            <person name="Meng A."/>
            <person name="Brown T."/>
            <person name="Cohen L."/>
        </authorList>
    </citation>
    <scope>NUCLEOTIDE SEQUENCE</scope>
    <source>
        <strain evidence="7">NY070348D</strain>
    </source>
</reference>
<feature type="domain" description="Ribosomal eL28/Mak16" evidence="6">
    <location>
        <begin position="6"/>
        <end position="121"/>
    </location>
</feature>
<comment type="similarity">
    <text evidence="2 4">Belongs to the MAK16 family.</text>
</comment>
<dbReference type="PANTHER" id="PTHR23405">
    <property type="entry name" value="MAINTENANCE OF KILLER 16 MAK16 PROTEIN-RELATED"/>
    <property type="match status" value="1"/>
</dbReference>
<evidence type="ECO:0000256" key="5">
    <source>
        <dbReference type="SAM" id="MobiDB-lite"/>
    </source>
</evidence>
<evidence type="ECO:0000259" key="6">
    <source>
        <dbReference type="Pfam" id="PF01778"/>
    </source>
</evidence>
<sequence length="311" mass="36497">MQHDDLIWGVIGADGHCSFKAQVAKTEQRFCRNKENVTGLCNRQSCPLANSQYATIKEENGLCYLYMKTIERAHTPKYLWEKLELPRNYTQALEIIDKHLEFWSPFQLHKCKQRLTKIHQYLIRMRRLRKKAKVKLVNVHKKVEVREARREQKALSAAMLEKSIEKELLERLKQGTYGEIYNFPSQEYEKVLEEVEEEVDEEDEEEVDDDYEEKIEFVEGGVDSDEDSDLEDFAPWSVESKQQADSNDDASDDDEADLQEKRKRKKKIDAEALKFDSKKKPSKKRKPGKKGPSIELEYEQEEESIQNLASN</sequence>
<dbReference type="Pfam" id="PF04874">
    <property type="entry name" value="Mak16"/>
    <property type="match status" value="1"/>
</dbReference>
<feature type="region of interest" description="Disordered" evidence="5">
    <location>
        <begin position="218"/>
        <end position="311"/>
    </location>
</feature>
<evidence type="ECO:0000313" key="7">
    <source>
        <dbReference type="EMBL" id="CAD9682973.1"/>
    </source>
</evidence>
<dbReference type="Gene3D" id="3.30.390.110">
    <property type="match status" value="1"/>
</dbReference>
<proteinExistence type="inferred from homology"/>
<dbReference type="InterPro" id="IPR006958">
    <property type="entry name" value="Mak16"/>
</dbReference>
<feature type="compositionally biased region" description="Basic and acidic residues" evidence="5">
    <location>
        <begin position="268"/>
        <end position="279"/>
    </location>
</feature>
<evidence type="ECO:0000256" key="2">
    <source>
        <dbReference type="ARBA" id="ARBA00005514"/>
    </source>
</evidence>
<organism evidence="7">
    <name type="scientific">Mucochytrium quahogii</name>
    <dbReference type="NCBI Taxonomy" id="96639"/>
    <lineage>
        <taxon>Eukaryota</taxon>
        <taxon>Sar</taxon>
        <taxon>Stramenopiles</taxon>
        <taxon>Bigyra</taxon>
        <taxon>Labyrinthulomycetes</taxon>
        <taxon>Thraustochytrida</taxon>
        <taxon>Thraustochytriidae</taxon>
        <taxon>Mucochytrium</taxon>
    </lineage>
</organism>
<dbReference type="GO" id="GO:0030687">
    <property type="term" value="C:preribosome, large subunit precursor"/>
    <property type="evidence" value="ECO:0007669"/>
    <property type="project" value="TreeGrafter"/>
</dbReference>
<dbReference type="GO" id="GO:0000470">
    <property type="term" value="P:maturation of LSU-rRNA"/>
    <property type="evidence" value="ECO:0007669"/>
    <property type="project" value="TreeGrafter"/>
</dbReference>
<comment type="subcellular location">
    <subcellularLocation>
        <location evidence="1">Nucleus</location>
    </subcellularLocation>
</comment>
<dbReference type="EMBL" id="HBHK01012558">
    <property type="protein sequence ID" value="CAD9682973.1"/>
    <property type="molecule type" value="Transcribed_RNA"/>
</dbReference>
<evidence type="ECO:0000256" key="4">
    <source>
        <dbReference type="PIRNR" id="PIRNR003352"/>
    </source>
</evidence>
<feature type="compositionally biased region" description="Acidic residues" evidence="5">
    <location>
        <begin position="246"/>
        <end position="257"/>
    </location>
</feature>
<dbReference type="Pfam" id="PF01778">
    <property type="entry name" value="Ribosomal_L28e"/>
    <property type="match status" value="1"/>
</dbReference>
<feature type="compositionally biased region" description="Acidic residues" evidence="5">
    <location>
        <begin position="222"/>
        <end position="232"/>
    </location>
</feature>